<dbReference type="OrthoDB" id="9805030at2"/>
<dbReference type="UniPathway" id="UPA00588">
    <property type="reaction ID" value="UER00649"/>
</dbReference>
<comment type="caution">
    <text evidence="5">Lacks conserved residue(s) required for the propagation of feature annotation.</text>
</comment>
<comment type="catalytic activity">
    <reaction evidence="5 7">
        <text>AMP + ATP = 2 ADP</text>
        <dbReference type="Rhea" id="RHEA:12973"/>
        <dbReference type="ChEBI" id="CHEBI:30616"/>
        <dbReference type="ChEBI" id="CHEBI:456215"/>
        <dbReference type="ChEBI" id="CHEBI:456216"/>
        <dbReference type="EC" id="2.7.4.3"/>
    </reaction>
</comment>
<dbReference type="EC" id="2.7.4.3" evidence="5 7"/>
<dbReference type="PROSITE" id="PS00113">
    <property type="entry name" value="ADENYLATE_KINASE"/>
    <property type="match status" value="1"/>
</dbReference>
<dbReference type="PANTHER" id="PTHR23359">
    <property type="entry name" value="NUCLEOTIDE KINASE"/>
    <property type="match status" value="1"/>
</dbReference>
<organism evidence="8 9">
    <name type="scientific">Bowdeniella nasicola</name>
    <dbReference type="NCBI Taxonomy" id="208480"/>
    <lineage>
        <taxon>Bacteria</taxon>
        <taxon>Bacillati</taxon>
        <taxon>Actinomycetota</taxon>
        <taxon>Actinomycetes</taxon>
        <taxon>Actinomycetales</taxon>
        <taxon>Actinomycetaceae</taxon>
        <taxon>Bowdeniella</taxon>
    </lineage>
</organism>
<dbReference type="Proteomes" id="UP000199288">
    <property type="component" value="Unassembled WGS sequence"/>
</dbReference>
<dbReference type="SUPFAM" id="SSF52540">
    <property type="entry name" value="P-loop containing nucleoside triphosphate hydrolases"/>
    <property type="match status" value="1"/>
</dbReference>
<dbReference type="NCBIfam" id="NF011104">
    <property type="entry name" value="PRK14531.1"/>
    <property type="match status" value="1"/>
</dbReference>
<comment type="pathway">
    <text evidence="5">Purine metabolism; AMP biosynthesis via salvage pathway; AMP from ADP: step 1/1.</text>
</comment>
<feature type="binding site" evidence="5">
    <location>
        <position position="172"/>
    </location>
    <ligand>
        <name>ATP</name>
        <dbReference type="ChEBI" id="CHEBI:30616"/>
    </ligand>
</feature>
<evidence type="ECO:0000256" key="6">
    <source>
        <dbReference type="RuleBase" id="RU003330"/>
    </source>
</evidence>
<comment type="subcellular location">
    <subcellularLocation>
        <location evidence="5 7">Cytoplasm</location>
    </subcellularLocation>
</comment>
<proteinExistence type="inferred from homology"/>
<dbReference type="InterPro" id="IPR000850">
    <property type="entry name" value="Adenylat/UMP-CMP_kin"/>
</dbReference>
<feature type="binding site" evidence="5">
    <location>
        <begin position="87"/>
        <end position="90"/>
    </location>
    <ligand>
        <name>AMP</name>
        <dbReference type="ChEBI" id="CHEBI:456215"/>
    </ligand>
</feature>
<feature type="region of interest" description="NMP" evidence="5">
    <location>
        <begin position="32"/>
        <end position="61"/>
    </location>
</feature>
<evidence type="ECO:0000256" key="7">
    <source>
        <dbReference type="RuleBase" id="RU003331"/>
    </source>
</evidence>
<feature type="binding site" evidence="5">
    <location>
        <begin position="12"/>
        <end position="17"/>
    </location>
    <ligand>
        <name>ATP</name>
        <dbReference type="ChEBI" id="CHEBI:30616"/>
    </ligand>
</feature>
<evidence type="ECO:0000313" key="9">
    <source>
        <dbReference type="Proteomes" id="UP000199288"/>
    </source>
</evidence>
<comment type="similarity">
    <text evidence="5 6">Belongs to the adenylate kinase family.</text>
</comment>
<dbReference type="RefSeq" id="WP_092562864.1">
    <property type="nucleotide sequence ID" value="NZ_FNQV01000005.1"/>
</dbReference>
<feature type="binding site" evidence="5">
    <location>
        <position position="127"/>
    </location>
    <ligand>
        <name>ATP</name>
        <dbReference type="ChEBI" id="CHEBI:30616"/>
    </ligand>
</feature>
<dbReference type="CDD" id="cd01428">
    <property type="entry name" value="ADK"/>
    <property type="match status" value="1"/>
</dbReference>
<comment type="domain">
    <text evidence="5">Consists of three domains, a large central CORE domain and two small peripheral domains, NMPbind and LID, which undergo movements during catalysis. The LID domain closes over the site of phosphoryl transfer upon ATP binding. Assembling and dissambling the active center during each catalytic cycle provides an effective means to prevent ATP hydrolysis.</text>
</comment>
<dbReference type="GO" id="GO:0005524">
    <property type="term" value="F:ATP binding"/>
    <property type="evidence" value="ECO:0007669"/>
    <property type="project" value="UniProtKB-UniRule"/>
</dbReference>
<evidence type="ECO:0000256" key="2">
    <source>
        <dbReference type="ARBA" id="ARBA00022727"/>
    </source>
</evidence>
<protein>
    <recommendedName>
        <fullName evidence="5 7">Adenylate kinase</fullName>
        <shortName evidence="5">AK</shortName>
        <ecNumber evidence="5 7">2.7.4.3</ecNumber>
    </recommendedName>
    <alternativeName>
        <fullName evidence="5">ATP-AMP transphosphorylase</fullName>
    </alternativeName>
    <alternativeName>
        <fullName evidence="5">ATP:AMP phosphotransferase</fullName>
    </alternativeName>
    <alternativeName>
        <fullName evidence="5">Adenylate monophosphate kinase</fullName>
    </alternativeName>
</protein>
<evidence type="ECO:0000313" key="8">
    <source>
        <dbReference type="EMBL" id="SEA13007.1"/>
    </source>
</evidence>
<dbReference type="GO" id="GO:0004017">
    <property type="term" value="F:AMP kinase activity"/>
    <property type="evidence" value="ECO:0007669"/>
    <property type="project" value="UniProtKB-UniRule"/>
</dbReference>
<feature type="binding site" evidence="5">
    <location>
        <position position="38"/>
    </location>
    <ligand>
        <name>AMP</name>
        <dbReference type="ChEBI" id="CHEBI:456215"/>
    </ligand>
</feature>
<feature type="binding site" evidence="5">
    <location>
        <position position="33"/>
    </location>
    <ligand>
        <name>AMP</name>
        <dbReference type="ChEBI" id="CHEBI:456215"/>
    </ligand>
</feature>
<dbReference type="Gene3D" id="3.40.50.300">
    <property type="entry name" value="P-loop containing nucleotide triphosphate hydrolases"/>
    <property type="match status" value="1"/>
</dbReference>
<dbReference type="InterPro" id="IPR033690">
    <property type="entry name" value="Adenylat_kinase_CS"/>
</dbReference>
<dbReference type="GO" id="GO:0044209">
    <property type="term" value="P:AMP salvage"/>
    <property type="evidence" value="ECO:0007669"/>
    <property type="project" value="UniProtKB-UniRule"/>
</dbReference>
<keyword evidence="4 5" id="KW-0418">Kinase</keyword>
<dbReference type="PRINTS" id="PR00094">
    <property type="entry name" value="ADENYLTKNASE"/>
</dbReference>
<keyword evidence="5 7" id="KW-0067">ATP-binding</keyword>
<feature type="binding site" evidence="5">
    <location>
        <position position="94"/>
    </location>
    <ligand>
        <name>AMP</name>
        <dbReference type="ChEBI" id="CHEBI:456215"/>
    </ligand>
</feature>
<gene>
    <name evidence="5" type="primary">adk</name>
    <name evidence="8" type="ORF">SAMN02910418_00943</name>
</gene>
<dbReference type="EMBL" id="FNQV01000005">
    <property type="protein sequence ID" value="SEA13007.1"/>
    <property type="molecule type" value="Genomic_DNA"/>
</dbReference>
<keyword evidence="1 5" id="KW-0808">Transferase</keyword>
<keyword evidence="3 5" id="KW-0547">Nucleotide-binding</keyword>
<dbReference type="Pfam" id="PF00406">
    <property type="entry name" value="ADK"/>
    <property type="match status" value="1"/>
</dbReference>
<feature type="binding site" evidence="5">
    <location>
        <begin position="59"/>
        <end position="61"/>
    </location>
    <ligand>
        <name>AMP</name>
        <dbReference type="ChEBI" id="CHEBI:456215"/>
    </ligand>
</feature>
<comment type="subunit">
    <text evidence="5 7">Monomer.</text>
</comment>
<dbReference type="NCBIfam" id="NF011105">
    <property type="entry name" value="PRK14532.1"/>
    <property type="match status" value="1"/>
</dbReference>
<feature type="binding site" evidence="5">
    <location>
        <position position="133"/>
    </location>
    <ligand>
        <name>AMP</name>
        <dbReference type="ChEBI" id="CHEBI:456215"/>
    </ligand>
</feature>
<dbReference type="GO" id="GO:0005737">
    <property type="term" value="C:cytoplasm"/>
    <property type="evidence" value="ECO:0007669"/>
    <property type="project" value="UniProtKB-SubCell"/>
</dbReference>
<dbReference type="AlphaFoldDB" id="A0A1H3YNN2"/>
<feature type="binding site" evidence="5">
    <location>
        <position position="144"/>
    </location>
    <ligand>
        <name>AMP</name>
        <dbReference type="ChEBI" id="CHEBI:456215"/>
    </ligand>
</feature>
<keyword evidence="9" id="KW-1185">Reference proteome</keyword>
<name>A0A1H3YNN2_9ACTO</name>
<keyword evidence="5" id="KW-0963">Cytoplasm</keyword>
<keyword evidence="2 5" id="KW-0545">Nucleotide biosynthesis</keyword>
<dbReference type="NCBIfam" id="NF011100">
    <property type="entry name" value="PRK14527.1"/>
    <property type="match status" value="1"/>
</dbReference>
<evidence type="ECO:0000256" key="5">
    <source>
        <dbReference type="HAMAP-Rule" id="MF_00235"/>
    </source>
</evidence>
<sequence>MSARLVLFGAPGAGKGTQAERLASHLGVPTISTGELFRSHISEGSELGHLAGSYIARGELVPDSVTVEMLKERLAAKDTGNGFLLDGFPRNPAQVELLDELLGDQGLDGVIEITVDEDAVVGRLLKRGIDQGRTDDTEDVIRTRLNIYRETTAPVADIYRQRGLLVSVDGMGEVDEVTARILAAVDAL</sequence>
<accession>A0A1H3YNN2</accession>
<dbReference type="NCBIfam" id="NF001381">
    <property type="entry name" value="PRK00279.1-3"/>
    <property type="match status" value="1"/>
</dbReference>
<evidence type="ECO:0000256" key="4">
    <source>
        <dbReference type="ARBA" id="ARBA00022777"/>
    </source>
</evidence>
<comment type="function">
    <text evidence="5">Catalyzes the reversible transfer of the terminal phosphate group between ATP and AMP. Plays an important role in cellular energy homeostasis and in adenine nucleotide metabolism.</text>
</comment>
<reference evidence="9" key="1">
    <citation type="submission" date="2016-10" db="EMBL/GenBank/DDBJ databases">
        <authorList>
            <person name="Varghese N."/>
            <person name="Submissions S."/>
        </authorList>
    </citation>
    <scope>NUCLEOTIDE SEQUENCE [LARGE SCALE GENOMIC DNA]</scope>
    <source>
        <strain evidence="9">KPR-1</strain>
    </source>
</reference>
<evidence type="ECO:0000256" key="1">
    <source>
        <dbReference type="ARBA" id="ARBA00022679"/>
    </source>
</evidence>
<dbReference type="InterPro" id="IPR027417">
    <property type="entry name" value="P-loop_NTPase"/>
</dbReference>
<dbReference type="HAMAP" id="MF_00235">
    <property type="entry name" value="Adenylate_kinase_Adk"/>
    <property type="match status" value="1"/>
</dbReference>
<evidence type="ECO:0000256" key="3">
    <source>
        <dbReference type="ARBA" id="ARBA00022741"/>
    </source>
</evidence>